<feature type="transmembrane region" description="Helical" evidence="1">
    <location>
        <begin position="139"/>
        <end position="162"/>
    </location>
</feature>
<dbReference type="EMBL" id="JXST01000004">
    <property type="protein sequence ID" value="KIU18283.1"/>
    <property type="molecule type" value="Genomic_DNA"/>
</dbReference>
<accession>A0A0D1J9J4</accession>
<dbReference type="PIRSF" id="PIRSF028065">
    <property type="entry name" value="UCP028065"/>
    <property type="match status" value="1"/>
</dbReference>
<reference evidence="2 3" key="1">
    <citation type="submission" date="2015-01" db="EMBL/GenBank/DDBJ databases">
        <title>Genome sequence of Mycobacterium llatzerense and Mycobacterium immunogenum recovered from brain abscess.</title>
        <authorList>
            <person name="Greninger A.L."/>
            <person name="Langelier C."/>
            <person name="Cunningham G."/>
            <person name="Chiu C.Y."/>
            <person name="Miller S."/>
        </authorList>
    </citation>
    <scope>NUCLEOTIDE SEQUENCE [LARGE SCALE GENOMIC DNA]</scope>
    <source>
        <strain evidence="2 3">CLUC14</strain>
    </source>
</reference>
<comment type="caution">
    <text evidence="2">The sequence shown here is derived from an EMBL/GenBank/DDBJ whole genome shotgun (WGS) entry which is preliminary data.</text>
</comment>
<dbReference type="OrthoDB" id="1118972at2"/>
<keyword evidence="1" id="KW-1133">Transmembrane helix</keyword>
<keyword evidence="1" id="KW-0812">Transmembrane</keyword>
<feature type="transmembrane region" description="Helical" evidence="1">
    <location>
        <begin position="21"/>
        <end position="40"/>
    </location>
</feature>
<evidence type="ECO:0000256" key="1">
    <source>
        <dbReference type="SAM" id="Phobius"/>
    </source>
</evidence>
<dbReference type="PATRIC" id="fig|280871.6.peg.910"/>
<keyword evidence="3" id="KW-1185">Reference proteome</keyword>
<feature type="transmembrane region" description="Helical" evidence="1">
    <location>
        <begin position="60"/>
        <end position="89"/>
    </location>
</feature>
<feature type="transmembrane region" description="Helical" evidence="1">
    <location>
        <begin position="96"/>
        <end position="119"/>
    </location>
</feature>
<evidence type="ECO:0000313" key="2">
    <source>
        <dbReference type="EMBL" id="KIU18283.1"/>
    </source>
</evidence>
<dbReference type="GO" id="GO:0005886">
    <property type="term" value="C:plasma membrane"/>
    <property type="evidence" value="ECO:0007669"/>
    <property type="project" value="TreeGrafter"/>
</dbReference>
<name>A0A0D1J9J4_9MYCO</name>
<proteinExistence type="predicted"/>
<organism evidence="2 3">
    <name type="scientific">Mycolicibacterium llatzerense</name>
    <dbReference type="NCBI Taxonomy" id="280871"/>
    <lineage>
        <taxon>Bacteria</taxon>
        <taxon>Bacillati</taxon>
        <taxon>Actinomycetota</taxon>
        <taxon>Actinomycetes</taxon>
        <taxon>Mycobacteriales</taxon>
        <taxon>Mycobacteriaceae</taxon>
        <taxon>Mycolicibacterium</taxon>
    </lineage>
</organism>
<dbReference type="Proteomes" id="UP000032221">
    <property type="component" value="Unassembled WGS sequence"/>
</dbReference>
<dbReference type="AlphaFoldDB" id="A0A0D1J9J4"/>
<dbReference type="InterPro" id="IPR007339">
    <property type="entry name" value="RclC-like"/>
</dbReference>
<dbReference type="InterPro" id="IPR016865">
    <property type="entry name" value="RclC"/>
</dbReference>
<dbReference type="GO" id="GO:1901530">
    <property type="term" value="P:response to hypochlorite"/>
    <property type="evidence" value="ECO:0007669"/>
    <property type="project" value="TreeGrafter"/>
</dbReference>
<keyword evidence="1" id="KW-0472">Membrane</keyword>
<dbReference type="RefSeq" id="WP_043984653.1">
    <property type="nucleotide sequence ID" value="NZ_JXST01000004.1"/>
</dbReference>
<dbReference type="STRING" id="280871.TL10_04445"/>
<dbReference type="Pfam" id="PF04224">
    <property type="entry name" value="DUF417"/>
    <property type="match status" value="1"/>
</dbReference>
<sequence length="170" mass="17905">MSFKTNTLPAALRNAEPAVKSTGWILARYGLALVIGWIGVCKFYPYEAHNIEPLVANSPFMGWLYTVFSVQTFSTMLGVLEIATALLIIAKPRFPALSAVGSTVAVLLFASTLSFLFTTPGVGEPSAGGFPLLSMTGQFLIKDVVLIGVSVLTLADSIGAIVHGAAESPK</sequence>
<protein>
    <submittedName>
        <fullName evidence="2">Membrane protein</fullName>
    </submittedName>
</protein>
<dbReference type="PANTHER" id="PTHR40106:SF1">
    <property type="entry name" value="INNER MEMBRANE PROTEIN RCLC"/>
    <property type="match status" value="1"/>
</dbReference>
<evidence type="ECO:0000313" key="3">
    <source>
        <dbReference type="Proteomes" id="UP000032221"/>
    </source>
</evidence>
<dbReference type="PANTHER" id="PTHR40106">
    <property type="entry name" value="INNER MEMBRANE PROTEIN RCLC"/>
    <property type="match status" value="1"/>
</dbReference>
<gene>
    <name evidence="2" type="ORF">TL10_04445</name>
</gene>